<keyword evidence="2" id="KW-1185">Reference proteome</keyword>
<sequence>MDLSGVYNLLQTEFKVIQKEKESICVVPVSGESYPETTVKLTFNKVSNHYELYEIVRGKEYSVGAFSDQYNSVLALYIFSKSKFEVRKYDANVQKVIEDADSLSYVEKIFKTQLNEKYYSLLEIKPNKVILEKGVNNRYNVLFLGKNDAKIYIEESRKLNSAAIVLYHFSFKLGQFYELITKIDMKTDPDFLETLKELYLIG</sequence>
<dbReference type="AlphaFoldDB" id="A0A3S2TTU1"/>
<reference evidence="1 2" key="1">
    <citation type="submission" date="2019-01" db="EMBL/GenBank/DDBJ databases">
        <title>Bacillus sp. M5HDSG1-1, whole genome shotgun sequence.</title>
        <authorList>
            <person name="Tuo L."/>
        </authorList>
    </citation>
    <scope>NUCLEOTIDE SEQUENCE [LARGE SCALE GENOMIC DNA]</scope>
    <source>
        <strain evidence="1 2">M5HDSG1-1</strain>
    </source>
</reference>
<dbReference type="RefSeq" id="WP_127742824.1">
    <property type="nucleotide sequence ID" value="NZ_RZTZ01000026.1"/>
</dbReference>
<name>A0A3S2TTU1_9BACI</name>
<organism evidence="1 2">
    <name type="scientific">Niallia taxi</name>
    <dbReference type="NCBI Taxonomy" id="2499688"/>
    <lineage>
        <taxon>Bacteria</taxon>
        <taxon>Bacillati</taxon>
        <taxon>Bacillota</taxon>
        <taxon>Bacilli</taxon>
        <taxon>Bacillales</taxon>
        <taxon>Bacillaceae</taxon>
        <taxon>Niallia</taxon>
    </lineage>
</organism>
<evidence type="ECO:0000313" key="2">
    <source>
        <dbReference type="Proteomes" id="UP000288024"/>
    </source>
</evidence>
<protein>
    <submittedName>
        <fullName evidence="1">Uncharacterized protein</fullName>
    </submittedName>
</protein>
<dbReference type="EMBL" id="RZTZ01000026">
    <property type="protein sequence ID" value="RVT56543.1"/>
    <property type="molecule type" value="Genomic_DNA"/>
</dbReference>
<dbReference type="Proteomes" id="UP000288024">
    <property type="component" value="Unassembled WGS sequence"/>
</dbReference>
<proteinExistence type="predicted"/>
<comment type="caution">
    <text evidence="1">The sequence shown here is derived from an EMBL/GenBank/DDBJ whole genome shotgun (WGS) entry which is preliminary data.</text>
</comment>
<evidence type="ECO:0000313" key="1">
    <source>
        <dbReference type="EMBL" id="RVT56543.1"/>
    </source>
</evidence>
<gene>
    <name evidence="1" type="ORF">EM808_27285</name>
</gene>
<accession>A0A3S2TTU1</accession>